<evidence type="ECO:0000256" key="3">
    <source>
        <dbReference type="ARBA" id="ARBA00022741"/>
    </source>
</evidence>
<dbReference type="PROSITE" id="PS00108">
    <property type="entry name" value="PROTEIN_KINASE_ST"/>
    <property type="match status" value="1"/>
</dbReference>
<dbReference type="CDD" id="cd14014">
    <property type="entry name" value="STKc_PknB_like"/>
    <property type="match status" value="1"/>
</dbReference>
<reference evidence="8" key="1">
    <citation type="submission" date="2021-02" db="EMBL/GenBank/DDBJ databases">
        <title>Genome-Resolved Metagenomics of a Microbial Community Performing Photosynthetic Biological Nutrient Removal.</title>
        <authorList>
            <person name="Mcdaniel E.A."/>
        </authorList>
    </citation>
    <scope>NUCLEOTIDE SEQUENCE</scope>
    <source>
        <strain evidence="8">UWPOB_OBS1</strain>
    </source>
</reference>
<dbReference type="EMBL" id="JAFLCK010000025">
    <property type="protein sequence ID" value="MBN8661801.1"/>
    <property type="molecule type" value="Genomic_DNA"/>
</dbReference>
<dbReference type="PANTHER" id="PTHR43671:SF13">
    <property type="entry name" value="SERINE_THREONINE-PROTEIN KINASE NEK2"/>
    <property type="match status" value="1"/>
</dbReference>
<evidence type="ECO:0000259" key="7">
    <source>
        <dbReference type="PROSITE" id="PS50011"/>
    </source>
</evidence>
<name>A0A8J7P9N9_9BACT</name>
<dbReference type="SUPFAM" id="SSF52047">
    <property type="entry name" value="RNI-like"/>
    <property type="match status" value="1"/>
</dbReference>
<dbReference type="Pfam" id="PF00069">
    <property type="entry name" value="Pkinase"/>
    <property type="match status" value="1"/>
</dbReference>
<dbReference type="AlphaFoldDB" id="A0A8J7P9N9"/>
<evidence type="ECO:0000313" key="9">
    <source>
        <dbReference type="Proteomes" id="UP000664277"/>
    </source>
</evidence>
<evidence type="ECO:0000256" key="4">
    <source>
        <dbReference type="ARBA" id="ARBA00022777"/>
    </source>
</evidence>
<feature type="region of interest" description="Disordered" evidence="6">
    <location>
        <begin position="403"/>
        <end position="424"/>
    </location>
</feature>
<dbReference type="SMART" id="SM00220">
    <property type="entry name" value="S_TKc"/>
    <property type="match status" value="1"/>
</dbReference>
<feature type="domain" description="Protein kinase" evidence="7">
    <location>
        <begin position="120"/>
        <end position="396"/>
    </location>
</feature>
<dbReference type="InterPro" id="IPR032675">
    <property type="entry name" value="LRR_dom_sf"/>
</dbReference>
<feature type="region of interest" description="Disordered" evidence="6">
    <location>
        <begin position="1"/>
        <end position="83"/>
    </location>
</feature>
<dbReference type="InterPro" id="IPR011009">
    <property type="entry name" value="Kinase-like_dom_sf"/>
</dbReference>
<keyword evidence="4 8" id="KW-0418">Kinase</keyword>
<evidence type="ECO:0000313" key="8">
    <source>
        <dbReference type="EMBL" id="MBN8661801.1"/>
    </source>
</evidence>
<dbReference type="Gene3D" id="1.10.510.10">
    <property type="entry name" value="Transferase(Phosphotransferase) domain 1"/>
    <property type="match status" value="1"/>
</dbReference>
<dbReference type="GO" id="GO:0005524">
    <property type="term" value="F:ATP binding"/>
    <property type="evidence" value="ECO:0007669"/>
    <property type="project" value="UniProtKB-KW"/>
</dbReference>
<keyword evidence="8" id="KW-0723">Serine/threonine-protein kinase</keyword>
<evidence type="ECO:0000256" key="2">
    <source>
        <dbReference type="ARBA" id="ARBA00022679"/>
    </source>
</evidence>
<evidence type="ECO:0000256" key="6">
    <source>
        <dbReference type="SAM" id="MobiDB-lite"/>
    </source>
</evidence>
<evidence type="ECO:0000256" key="5">
    <source>
        <dbReference type="ARBA" id="ARBA00022840"/>
    </source>
</evidence>
<dbReference type="InterPro" id="IPR000719">
    <property type="entry name" value="Prot_kinase_dom"/>
</dbReference>
<dbReference type="SUPFAM" id="SSF56112">
    <property type="entry name" value="Protein kinase-like (PK-like)"/>
    <property type="match status" value="1"/>
</dbReference>
<dbReference type="Gene3D" id="3.80.10.10">
    <property type="entry name" value="Ribonuclease Inhibitor"/>
    <property type="match status" value="1"/>
</dbReference>
<dbReference type="InterPro" id="IPR050660">
    <property type="entry name" value="NEK_Ser/Thr_kinase"/>
</dbReference>
<keyword evidence="3" id="KW-0547">Nucleotide-binding</keyword>
<accession>A0A8J7P9N9</accession>
<sequence length="847" mass="93717">MSGKAKPNFGAAGSDGSNRSNCPDELNCPDQSNSPDGSNNPISPNNSAKSGSDKPGSSRTKPAPAANTSREQDRTVPSQDRTVISQDRTVISQDRTVGARGRSASSAVGYLSAATIIGNYEILSFLGAGAAGQVYRVRKLSGEDESDYALKIMIGQDVSELAIERFRTEVLVISRLSHQNVVQVHDSGVHPTELGAMPYYVMDYVDGQTLSDIIKKGSRQGLPLLEALDMFAAVAHALYAAHKINIIHRDIKPGNIVLSNSPGFLGDRVKVVDFGIAKLAGRDHGQSLTDKGEIFGSPLYMSPEQCVGGRVDARSDIYSLGCTLYEALTGTPPLQGRNSIETFTMHREVRPQRLSERRPDKKFPPELEDFVDQLLEKLPDDRVQTMLQVVEILEEIREASTPKKAAAQAQTRRTRKPVRATNLSEEEARPVKKVFTMTMALVLGTLITGLSFVIYTLISIDQKAKELAIPPEAEHLTHGEDVTSMVDTAKKKQEIVTQTPSTTILNPNEIKPGCFYKGEVDVDGEQMSEFEFPSKESAGTIGFAYGGNNRKKKKTVSKTEMQSSGFRDLDDLDRIVDRLSERTSINAKVKDKVRVPTGSHMSFMPLRAALKYPEFMKGFRPEDIDELKLNSVKTNISKLIESAADAFPYLHILYLEGSGTSDKDIETINRFENLHELYLRASHVTASGALNLKRLERLSVLSLSDLKSNVSQLIERLSQSNHLRSLIICKTKLSTADLRRLTESRSLLAVTFVDCNITYDQLTSIAPYSNWIDVRVGDLNCTTEQALALVKSFRRISAVHIYNKKWSREEREKLESKLKKILPEKASITLIESRPSSSLEAMDYLEE</sequence>
<dbReference type="InterPro" id="IPR008271">
    <property type="entry name" value="Ser/Thr_kinase_AS"/>
</dbReference>
<keyword evidence="5" id="KW-0067">ATP-binding</keyword>
<dbReference type="PROSITE" id="PS50011">
    <property type="entry name" value="PROTEIN_KINASE_DOM"/>
    <property type="match status" value="1"/>
</dbReference>
<dbReference type="PANTHER" id="PTHR43671">
    <property type="entry name" value="SERINE/THREONINE-PROTEIN KINASE NEK"/>
    <property type="match status" value="1"/>
</dbReference>
<keyword evidence="2" id="KW-0808">Transferase</keyword>
<proteinExistence type="predicted"/>
<protein>
    <recommendedName>
        <fullName evidence="1">non-specific serine/threonine protein kinase</fullName>
        <ecNumber evidence="1">2.7.11.1</ecNumber>
    </recommendedName>
</protein>
<dbReference type="Proteomes" id="UP000664277">
    <property type="component" value="Unassembled WGS sequence"/>
</dbReference>
<dbReference type="EC" id="2.7.11.1" evidence="1"/>
<organism evidence="8 9">
    <name type="scientific">Candidatus Obscuribacter phosphatis</name>
    <dbReference type="NCBI Taxonomy" id="1906157"/>
    <lineage>
        <taxon>Bacteria</taxon>
        <taxon>Bacillati</taxon>
        <taxon>Candidatus Melainabacteria</taxon>
        <taxon>Candidatus Obscuribacterales</taxon>
        <taxon>Candidatus Obscuribacteraceae</taxon>
        <taxon>Candidatus Obscuribacter</taxon>
    </lineage>
</organism>
<dbReference type="GO" id="GO:0004674">
    <property type="term" value="F:protein serine/threonine kinase activity"/>
    <property type="evidence" value="ECO:0007669"/>
    <property type="project" value="UniProtKB-KW"/>
</dbReference>
<evidence type="ECO:0000256" key="1">
    <source>
        <dbReference type="ARBA" id="ARBA00012513"/>
    </source>
</evidence>
<feature type="compositionally biased region" description="Polar residues" evidence="6">
    <location>
        <begin position="29"/>
        <end position="60"/>
    </location>
</feature>
<gene>
    <name evidence="8" type="ORF">J0M35_15650</name>
</gene>
<dbReference type="Gene3D" id="3.30.200.20">
    <property type="entry name" value="Phosphorylase Kinase, domain 1"/>
    <property type="match status" value="1"/>
</dbReference>
<comment type="caution">
    <text evidence="8">The sequence shown here is derived from an EMBL/GenBank/DDBJ whole genome shotgun (WGS) entry which is preliminary data.</text>
</comment>